<gene>
    <name evidence="2" type="ORF">N7509_004385</name>
</gene>
<evidence type="ECO:0000313" key="2">
    <source>
        <dbReference type="EMBL" id="KAJ5404514.1"/>
    </source>
</evidence>
<feature type="transmembrane region" description="Helical" evidence="1">
    <location>
        <begin position="72"/>
        <end position="91"/>
    </location>
</feature>
<dbReference type="RefSeq" id="XP_056491756.1">
    <property type="nucleotide sequence ID" value="XM_056629022.1"/>
</dbReference>
<keyword evidence="1" id="KW-1133">Transmembrane helix</keyword>
<comment type="caution">
    <text evidence="2">The sequence shown here is derived from an EMBL/GenBank/DDBJ whole genome shotgun (WGS) entry which is preliminary data.</text>
</comment>
<dbReference type="GeneID" id="81368002"/>
<dbReference type="EMBL" id="JAPZBU010000005">
    <property type="protein sequence ID" value="KAJ5404514.1"/>
    <property type="molecule type" value="Genomic_DNA"/>
</dbReference>
<keyword evidence="3" id="KW-1185">Reference proteome</keyword>
<reference evidence="2" key="1">
    <citation type="submission" date="2022-12" db="EMBL/GenBank/DDBJ databases">
        <authorList>
            <person name="Petersen C."/>
        </authorList>
    </citation>
    <scope>NUCLEOTIDE SEQUENCE</scope>
    <source>
        <strain evidence="2">IBT 29677</strain>
    </source>
</reference>
<reference evidence="2" key="2">
    <citation type="journal article" date="2023" name="IMA Fungus">
        <title>Comparative genomic study of the Penicillium genus elucidates a diverse pangenome and 15 lateral gene transfer events.</title>
        <authorList>
            <person name="Petersen C."/>
            <person name="Sorensen T."/>
            <person name="Nielsen M.R."/>
            <person name="Sondergaard T.E."/>
            <person name="Sorensen J.L."/>
            <person name="Fitzpatrick D.A."/>
            <person name="Frisvad J.C."/>
            <person name="Nielsen K.L."/>
        </authorList>
    </citation>
    <scope>NUCLEOTIDE SEQUENCE</scope>
    <source>
        <strain evidence="2">IBT 29677</strain>
    </source>
</reference>
<keyword evidence="1" id="KW-0812">Transmembrane</keyword>
<protein>
    <submittedName>
        <fullName evidence="2">Uncharacterized protein</fullName>
    </submittedName>
</protein>
<evidence type="ECO:0000313" key="3">
    <source>
        <dbReference type="Proteomes" id="UP001147747"/>
    </source>
</evidence>
<dbReference type="Proteomes" id="UP001147747">
    <property type="component" value="Unassembled WGS sequence"/>
</dbReference>
<name>A0A9W9W6S8_9EURO</name>
<sequence>MVKSSQDLEGVVKVFCYYFRRIQRKNDPEDPNFLRISIIEKFAETLALKSGKLAEKKTEGKEHPAVSNTGQVITALAVASIFVLGVSWLIAHRTSL</sequence>
<proteinExistence type="predicted"/>
<dbReference type="AlphaFoldDB" id="A0A9W9W6S8"/>
<keyword evidence="1" id="KW-0472">Membrane</keyword>
<accession>A0A9W9W6S8</accession>
<organism evidence="2 3">
    <name type="scientific">Penicillium cosmopolitanum</name>
    <dbReference type="NCBI Taxonomy" id="1131564"/>
    <lineage>
        <taxon>Eukaryota</taxon>
        <taxon>Fungi</taxon>
        <taxon>Dikarya</taxon>
        <taxon>Ascomycota</taxon>
        <taxon>Pezizomycotina</taxon>
        <taxon>Eurotiomycetes</taxon>
        <taxon>Eurotiomycetidae</taxon>
        <taxon>Eurotiales</taxon>
        <taxon>Aspergillaceae</taxon>
        <taxon>Penicillium</taxon>
    </lineage>
</organism>
<evidence type="ECO:0000256" key="1">
    <source>
        <dbReference type="SAM" id="Phobius"/>
    </source>
</evidence>